<protein>
    <submittedName>
        <fullName evidence="1">Uncharacterized protein</fullName>
    </submittedName>
</protein>
<dbReference type="AlphaFoldDB" id="A0A2U0SCQ6"/>
<evidence type="ECO:0000313" key="1">
    <source>
        <dbReference type="EMBL" id="PVX29168.1"/>
    </source>
</evidence>
<proteinExistence type="predicted"/>
<accession>A0A2U0SCQ6</accession>
<reference evidence="1 2" key="1">
    <citation type="submission" date="2018-05" db="EMBL/GenBank/DDBJ databases">
        <title>Description of Sphingomonas pokkalii sp nov, isolated from the rhizosphere of saline tolerant pokkali rice and its draft genome analysis.</title>
        <authorList>
            <person name="Menon R."/>
            <person name="Kumari S."/>
            <person name="Rameshkumar N."/>
        </authorList>
    </citation>
    <scope>NUCLEOTIDE SEQUENCE [LARGE SCALE GENOMIC DNA]</scope>
    <source>
        <strain evidence="1 2">L3B27</strain>
    </source>
</reference>
<comment type="caution">
    <text evidence="1">The sequence shown here is derived from an EMBL/GenBank/DDBJ whole genome shotgun (WGS) entry which is preliminary data.</text>
</comment>
<sequence>MAQVPIDAGDHLLRKLPNSMVEDYSVMEVTPHSGLGITYYEVDVCKGAAAQPTQTAIQHITNIFHGSNSRANINSTDNSINIQSGFNLELVRDFAAQVRSAKASLPDAQRQKIAEPLAMLEAAIHSSSPEPSKILGALRSIKSVAEGAAGNLVASGIVTMAGSILGG</sequence>
<dbReference type="Proteomes" id="UP000245890">
    <property type="component" value="Unassembled WGS sequence"/>
</dbReference>
<organism evidence="1 2">
    <name type="scientific">Sphingomonas pokkalii</name>
    <dbReference type="NCBI Taxonomy" id="2175090"/>
    <lineage>
        <taxon>Bacteria</taxon>
        <taxon>Pseudomonadati</taxon>
        <taxon>Pseudomonadota</taxon>
        <taxon>Alphaproteobacteria</taxon>
        <taxon>Sphingomonadales</taxon>
        <taxon>Sphingomonadaceae</taxon>
        <taxon>Sphingomonas</taxon>
    </lineage>
</organism>
<keyword evidence="2" id="KW-1185">Reference proteome</keyword>
<dbReference type="EMBL" id="QENQ01000001">
    <property type="protein sequence ID" value="PVX29168.1"/>
    <property type="molecule type" value="Genomic_DNA"/>
</dbReference>
<name>A0A2U0SCQ6_9SPHN</name>
<gene>
    <name evidence="1" type="ORF">DD559_07350</name>
</gene>
<evidence type="ECO:0000313" key="2">
    <source>
        <dbReference type="Proteomes" id="UP000245890"/>
    </source>
</evidence>